<organism evidence="2 3">
    <name type="scientific">Penicillium angulare</name>
    <dbReference type="NCBI Taxonomy" id="116970"/>
    <lineage>
        <taxon>Eukaryota</taxon>
        <taxon>Fungi</taxon>
        <taxon>Dikarya</taxon>
        <taxon>Ascomycota</taxon>
        <taxon>Pezizomycotina</taxon>
        <taxon>Eurotiomycetes</taxon>
        <taxon>Eurotiomycetidae</taxon>
        <taxon>Eurotiales</taxon>
        <taxon>Aspergillaceae</taxon>
        <taxon>Penicillium</taxon>
    </lineage>
</organism>
<dbReference type="Pfam" id="PF03659">
    <property type="entry name" value="Glyco_hydro_71"/>
    <property type="match status" value="1"/>
</dbReference>
<name>A0A9W9F558_9EURO</name>
<keyword evidence="3" id="KW-1185">Reference proteome</keyword>
<dbReference type="CDD" id="cd11577">
    <property type="entry name" value="GH71"/>
    <property type="match status" value="1"/>
</dbReference>
<dbReference type="EMBL" id="JAPQKH010000006">
    <property type="protein sequence ID" value="KAJ5093830.1"/>
    <property type="molecule type" value="Genomic_DNA"/>
</dbReference>
<reference evidence="2" key="1">
    <citation type="submission" date="2022-11" db="EMBL/GenBank/DDBJ databases">
        <authorList>
            <person name="Petersen C."/>
        </authorList>
    </citation>
    <scope>NUCLEOTIDE SEQUENCE</scope>
    <source>
        <strain evidence="2">IBT 30069</strain>
    </source>
</reference>
<proteinExistence type="predicted"/>
<dbReference type="Gene3D" id="3.20.20.80">
    <property type="entry name" value="Glycosidases"/>
    <property type="match status" value="1"/>
</dbReference>
<comment type="caution">
    <text evidence="2">The sequence shown here is derived from an EMBL/GenBank/DDBJ whole genome shotgun (WGS) entry which is preliminary data.</text>
</comment>
<gene>
    <name evidence="2" type="ORF">N7456_009691</name>
</gene>
<sequence length="596" mass="65469">MKVITISKPMLTLAGLLGLAYQASAKAVFAHYMMANTAQYDVSDWKKDISLAQEAHIDAFALNMAYGMPTNEKSAHDAFNTAEQLGFQLFFSFDYAGNGSWPQSQVIQYIQKYASSSAYYKYEGRTFVSTFEGPENADDWIAIKNQTNCFLVPDWSSVGATTALKLANGIVDGLFSWAAWPTDSKQMNTYVDASYLECLREAQKPYMMPVSPWFYTNMPGYHKNWAVHGGDLWYDRWVEISFLQPEWVEVISWNDFGESHYIGPLNEKGYGVFTSGKAPYNYARGMPHDGWRLHLPYVIDFYRSGTTNMTEESLVAWYRTEIGTSCSGGNTTGFTSTDLQVNTSDVDKAIWDRIFFSALLASNASVKVNIGGHDYDAGWEYEPDGGVGIYHGNFGLGSEHLGETTIIINREDKETVRIDGRSLTANCTSGFINFNAWVGSATSGNTISAVSPELTRSDQVCIAGSGASNYTQICEFTCQYGYCPIDTCYCTAMGGAKKKPKATKKKGDPNHGDDSFAGLCSFACYYGFCPKDVCTSTNEPSDTPPPTTPSCLSGSHHGHDSSCSHTKSQGSRNTSIFVGLLAQLSVVIYIGCALVA</sequence>
<evidence type="ECO:0000313" key="3">
    <source>
        <dbReference type="Proteomes" id="UP001149165"/>
    </source>
</evidence>
<evidence type="ECO:0008006" key="4">
    <source>
        <dbReference type="Google" id="ProtNLM"/>
    </source>
</evidence>
<feature type="chain" id="PRO_5040783508" description="Glycoside hydrolase, family 71" evidence="1">
    <location>
        <begin position="26"/>
        <end position="596"/>
    </location>
</feature>
<dbReference type="InterPro" id="IPR005197">
    <property type="entry name" value="Glyco_hydro_71"/>
</dbReference>
<dbReference type="GO" id="GO:0051118">
    <property type="term" value="F:glucan endo-1,3-alpha-glucosidase activity"/>
    <property type="evidence" value="ECO:0007669"/>
    <property type="project" value="InterPro"/>
</dbReference>
<dbReference type="OrthoDB" id="1046782at2759"/>
<evidence type="ECO:0000256" key="1">
    <source>
        <dbReference type="SAM" id="SignalP"/>
    </source>
</evidence>
<keyword evidence="1" id="KW-0732">Signal</keyword>
<feature type="signal peptide" evidence="1">
    <location>
        <begin position="1"/>
        <end position="25"/>
    </location>
</feature>
<dbReference type="Proteomes" id="UP001149165">
    <property type="component" value="Unassembled WGS sequence"/>
</dbReference>
<evidence type="ECO:0000313" key="2">
    <source>
        <dbReference type="EMBL" id="KAJ5093830.1"/>
    </source>
</evidence>
<dbReference type="AlphaFoldDB" id="A0A9W9F558"/>
<protein>
    <recommendedName>
        <fullName evidence="4">Glycoside hydrolase, family 71</fullName>
    </recommendedName>
</protein>
<accession>A0A9W9F558</accession>
<reference evidence="2" key="2">
    <citation type="journal article" date="2023" name="IMA Fungus">
        <title>Comparative genomic study of the Penicillium genus elucidates a diverse pangenome and 15 lateral gene transfer events.</title>
        <authorList>
            <person name="Petersen C."/>
            <person name="Sorensen T."/>
            <person name="Nielsen M.R."/>
            <person name="Sondergaard T.E."/>
            <person name="Sorensen J.L."/>
            <person name="Fitzpatrick D.A."/>
            <person name="Frisvad J.C."/>
            <person name="Nielsen K.L."/>
        </authorList>
    </citation>
    <scope>NUCLEOTIDE SEQUENCE</scope>
    <source>
        <strain evidence="2">IBT 30069</strain>
    </source>
</reference>